<sequence length="119" mass="13700">MKKVLFVVYQSPAGSIWVNEALRSAFGMYGEDLEPSILFMGDAVVAVNKNTHPENLGCLSLSMSFKYLERYGTPIYVVKEDLEKRKIKEEDIEPTWKAKIISNNELSEFIHSFDRVIFF</sequence>
<dbReference type="PANTHER" id="PTHR38780:SF1">
    <property type="entry name" value="PROTEIN TUSC"/>
    <property type="match status" value="1"/>
</dbReference>
<dbReference type="EMBL" id="DTDV01000006">
    <property type="protein sequence ID" value="HGK23153.1"/>
    <property type="molecule type" value="Genomic_DNA"/>
</dbReference>
<comment type="caution">
    <text evidence="2">The sequence shown here is derived from an EMBL/GenBank/DDBJ whole genome shotgun (WGS) entry which is preliminary data.</text>
</comment>
<dbReference type="InterPro" id="IPR017462">
    <property type="entry name" value="Sulphur_relay_TusC/DsrF"/>
</dbReference>
<reference evidence="2" key="1">
    <citation type="journal article" date="2020" name="mSystems">
        <title>Genome- and Community-Level Interaction Insights into Carbon Utilization and Element Cycling Functions of Hydrothermarchaeota in Hydrothermal Sediment.</title>
        <authorList>
            <person name="Zhou Z."/>
            <person name="Liu Y."/>
            <person name="Xu W."/>
            <person name="Pan J."/>
            <person name="Luo Z.H."/>
            <person name="Li M."/>
        </authorList>
    </citation>
    <scope>NUCLEOTIDE SEQUENCE [LARGE SCALE GENOMIC DNA]</scope>
    <source>
        <strain evidence="2">SpSt-70</strain>
    </source>
</reference>
<proteinExistence type="inferred from homology"/>
<dbReference type="Pfam" id="PF02635">
    <property type="entry name" value="DsrE"/>
    <property type="match status" value="1"/>
</dbReference>
<comment type="similarity">
    <text evidence="1">Belongs to the DsrF/TusC family.</text>
</comment>
<accession>A0A7C2H5L8</accession>
<organism evidence="2">
    <name type="scientific">Dictyoglomus thermophilum</name>
    <dbReference type="NCBI Taxonomy" id="14"/>
    <lineage>
        <taxon>Bacteria</taxon>
        <taxon>Pseudomonadati</taxon>
        <taxon>Dictyoglomota</taxon>
        <taxon>Dictyoglomia</taxon>
        <taxon>Dictyoglomales</taxon>
        <taxon>Dictyoglomaceae</taxon>
        <taxon>Dictyoglomus</taxon>
    </lineage>
</organism>
<dbReference type="InterPro" id="IPR027396">
    <property type="entry name" value="DsrEFH-like"/>
</dbReference>
<protein>
    <submittedName>
        <fullName evidence="2">Intracellular sulfur oxidation protein</fullName>
    </submittedName>
</protein>
<dbReference type="Gene3D" id="3.40.1260.10">
    <property type="entry name" value="DsrEFH-like"/>
    <property type="match status" value="1"/>
</dbReference>
<dbReference type="RefSeq" id="WP_012547688.1">
    <property type="nucleotide sequence ID" value="NZ_VTFL01000002.1"/>
</dbReference>
<dbReference type="AlphaFoldDB" id="A0A7C2H5L8"/>
<evidence type="ECO:0000313" key="2">
    <source>
        <dbReference type="EMBL" id="HGK23153.1"/>
    </source>
</evidence>
<evidence type="ECO:0000256" key="1">
    <source>
        <dbReference type="ARBA" id="ARBA00005996"/>
    </source>
</evidence>
<dbReference type="InterPro" id="IPR003787">
    <property type="entry name" value="Sulphur_relay_DsrE/F-like"/>
</dbReference>
<dbReference type="PANTHER" id="PTHR38780">
    <property type="entry name" value="PROTEIN TUSC"/>
    <property type="match status" value="1"/>
</dbReference>
<dbReference type="OMA" id="PAGSIWI"/>
<gene>
    <name evidence="2" type="ORF">ENU78_01670</name>
</gene>
<name>A0A7C2H5L8_DICTH</name>
<dbReference type="SUPFAM" id="SSF75169">
    <property type="entry name" value="DsrEFH-like"/>
    <property type="match status" value="1"/>
</dbReference>